<keyword evidence="1" id="KW-0472">Membrane</keyword>
<accession>A0AAU9EVM3</accession>
<name>A0AAU9EVM3_9CAUD</name>
<keyword evidence="2" id="KW-0378">Hydrolase</keyword>
<keyword evidence="1" id="KW-1133">Transmembrane helix</keyword>
<evidence type="ECO:0000256" key="1">
    <source>
        <dbReference type="SAM" id="Phobius"/>
    </source>
</evidence>
<reference evidence="2 3" key="1">
    <citation type="submission" date="2023-07" db="EMBL/GenBank/DDBJ databases">
        <title>Complete genome sequence of Pseudomonas phage Ep4.</title>
        <authorList>
            <person name="Aono M."/>
            <person name="Yagi H."/>
            <person name="Kobayashi K."/>
        </authorList>
    </citation>
    <scope>NUCLEOTIDE SEQUENCE [LARGE SCALE GENOMIC DNA]</scope>
    <source>
        <strain evidence="2 3">Ep4</strain>
    </source>
</reference>
<evidence type="ECO:0000313" key="3">
    <source>
        <dbReference type="Proteomes" id="UP001304640"/>
    </source>
</evidence>
<sequence>MNRVLTAAALALPLTLSGCAATSVLSAVTSAISPNKPEITAQVGAENTKQGIGVTSRVENTEKTSVGAVSGSATVTQATAKTSKANQVETGSVTAQTVTYTTTNPWPLLWSFVLGLTAVLGLVFWFVPTPRQLLGKEKEHAI</sequence>
<evidence type="ECO:0000313" key="2">
    <source>
        <dbReference type="EMBL" id="BEQ12909.1"/>
    </source>
</evidence>
<protein>
    <submittedName>
        <fullName evidence="2">Serine protease</fullName>
    </submittedName>
</protein>
<gene>
    <name evidence="2" type="ORF">Ep4_050</name>
</gene>
<dbReference type="Proteomes" id="UP001304640">
    <property type="component" value="Segment"/>
</dbReference>
<proteinExistence type="predicted"/>
<dbReference type="GO" id="GO:0008233">
    <property type="term" value="F:peptidase activity"/>
    <property type="evidence" value="ECO:0007669"/>
    <property type="project" value="UniProtKB-KW"/>
</dbReference>
<dbReference type="EMBL" id="LC776701">
    <property type="protein sequence ID" value="BEQ12909.1"/>
    <property type="molecule type" value="Genomic_DNA"/>
</dbReference>
<keyword evidence="3" id="KW-1185">Reference proteome</keyword>
<keyword evidence="2" id="KW-0645">Protease</keyword>
<dbReference type="GO" id="GO:0006508">
    <property type="term" value="P:proteolysis"/>
    <property type="evidence" value="ECO:0007669"/>
    <property type="project" value="UniProtKB-KW"/>
</dbReference>
<organism evidence="2 3">
    <name type="scientific">Pseudomonas phage Ep4</name>
    <dbReference type="NCBI Taxonomy" id="3057492"/>
    <lineage>
        <taxon>Viruses</taxon>
        <taxon>Duplodnaviria</taxon>
        <taxon>Heunggongvirae</taxon>
        <taxon>Uroviricota</taxon>
        <taxon>Caudoviricetes</taxon>
        <taxon>Autographivirales</taxon>
        <taxon>Autoscriptoviridae</taxon>
        <taxon>Corkvirinae</taxon>
        <taxon>Actinidiaevirus</taxon>
        <taxon>Actinidiaevirus Ep4</taxon>
    </lineage>
</organism>
<dbReference type="PROSITE" id="PS51257">
    <property type="entry name" value="PROKAR_LIPOPROTEIN"/>
    <property type="match status" value="1"/>
</dbReference>
<keyword evidence="1" id="KW-0812">Transmembrane</keyword>
<feature type="transmembrane region" description="Helical" evidence="1">
    <location>
        <begin position="108"/>
        <end position="127"/>
    </location>
</feature>